<reference evidence="3 6" key="1">
    <citation type="submission" date="2023-10" db="EMBL/GenBank/DDBJ databases">
        <title>Genomes of two closely related lineages of the louse Polyplax serrata with different host specificities.</title>
        <authorList>
            <person name="Martinu J."/>
            <person name="Tarabai H."/>
            <person name="Stefka J."/>
            <person name="Hypsa V."/>
        </authorList>
    </citation>
    <scope>NUCLEOTIDE SEQUENCE [LARGE SCALE GENOMIC DNA]</scope>
    <source>
        <strain evidence="4">98ZLc_SE</strain>
        <strain evidence="3">HR10_N</strain>
    </source>
</reference>
<dbReference type="PRINTS" id="PR00178">
    <property type="entry name" value="FATTYACIDBP"/>
</dbReference>
<keyword evidence="2" id="KW-0446">Lipid-binding</keyword>
<evidence type="ECO:0000313" key="3">
    <source>
        <dbReference type="EMBL" id="KAK6626321.1"/>
    </source>
</evidence>
<dbReference type="InterPro" id="IPR012674">
    <property type="entry name" value="Calycin"/>
</dbReference>
<gene>
    <name evidence="3" type="ORF">RUM43_006632</name>
    <name evidence="4" type="ORF">RUM44_007622</name>
</gene>
<proteinExistence type="inferred from homology"/>
<name>A0AAN8RVJ2_POLSC</name>
<keyword evidence="5" id="KW-1185">Reference proteome</keyword>
<dbReference type="GO" id="GO:0008289">
    <property type="term" value="F:lipid binding"/>
    <property type="evidence" value="ECO:0007669"/>
    <property type="project" value="UniProtKB-KW"/>
</dbReference>
<dbReference type="Gene3D" id="2.40.128.20">
    <property type="match status" value="1"/>
</dbReference>
<dbReference type="EMBL" id="JAWJWE010000037">
    <property type="protein sequence ID" value="KAK6626321.1"/>
    <property type="molecule type" value="Genomic_DNA"/>
</dbReference>
<dbReference type="Proteomes" id="UP001359485">
    <property type="component" value="Unassembled WGS sequence"/>
</dbReference>
<protein>
    <submittedName>
        <fullName evidence="3">Uncharacterized protein</fullName>
    </submittedName>
</protein>
<evidence type="ECO:0000256" key="2">
    <source>
        <dbReference type="ARBA" id="ARBA00023121"/>
    </source>
</evidence>
<evidence type="ECO:0000313" key="4">
    <source>
        <dbReference type="EMBL" id="KAK6637208.1"/>
    </source>
</evidence>
<evidence type="ECO:0000256" key="1">
    <source>
        <dbReference type="ARBA" id="ARBA00008390"/>
    </source>
</evidence>
<dbReference type="SUPFAM" id="SSF50814">
    <property type="entry name" value="Lipocalins"/>
    <property type="match status" value="1"/>
</dbReference>
<dbReference type="PANTHER" id="PTHR11955">
    <property type="entry name" value="FATTY ACID BINDING PROTEIN"/>
    <property type="match status" value="1"/>
</dbReference>
<comment type="similarity">
    <text evidence="1">Belongs to the calycin superfamily. Fatty-acid binding protein (FABP) family.</text>
</comment>
<dbReference type="AlphaFoldDB" id="A0AAN8RVJ2"/>
<dbReference type="InterPro" id="IPR031259">
    <property type="entry name" value="ILBP"/>
</dbReference>
<organism evidence="3 6">
    <name type="scientific">Polyplax serrata</name>
    <name type="common">Common mouse louse</name>
    <dbReference type="NCBI Taxonomy" id="468196"/>
    <lineage>
        <taxon>Eukaryota</taxon>
        <taxon>Metazoa</taxon>
        <taxon>Ecdysozoa</taxon>
        <taxon>Arthropoda</taxon>
        <taxon>Hexapoda</taxon>
        <taxon>Insecta</taxon>
        <taxon>Pterygota</taxon>
        <taxon>Neoptera</taxon>
        <taxon>Paraneoptera</taxon>
        <taxon>Psocodea</taxon>
        <taxon>Troctomorpha</taxon>
        <taxon>Phthiraptera</taxon>
        <taxon>Anoplura</taxon>
        <taxon>Polyplacidae</taxon>
        <taxon>Polyplax</taxon>
    </lineage>
</organism>
<dbReference type="InterPro" id="IPR000463">
    <property type="entry name" value="Fatty_acid-bd"/>
</dbReference>
<comment type="caution">
    <text evidence="3">The sequence shown here is derived from an EMBL/GenBank/DDBJ whole genome shotgun (WGS) entry which is preliminary data.</text>
</comment>
<evidence type="ECO:0000313" key="6">
    <source>
        <dbReference type="Proteomes" id="UP001372834"/>
    </source>
</evidence>
<evidence type="ECO:0000313" key="5">
    <source>
        <dbReference type="Proteomes" id="UP001359485"/>
    </source>
</evidence>
<dbReference type="EMBL" id="JAWJWF010000002">
    <property type="protein sequence ID" value="KAK6637208.1"/>
    <property type="molecule type" value="Genomic_DNA"/>
</dbReference>
<dbReference type="Proteomes" id="UP001372834">
    <property type="component" value="Unassembled WGS sequence"/>
</dbReference>
<accession>A0AAN8RVJ2</accession>
<sequence>MERYLNKKYRLVESDNYDAYLRYNKVRLFFRKLEHIVRQTIKLYEKDGKFVFETYWPMVSASAVFRPGIPFDEQRIDGVVVKSVIEFKDNKMIHVQRGKDVQTTFVREYSDKQIKSTIICGDVICRRIYARVYER</sequence>